<dbReference type="Proteomes" id="UP000561459">
    <property type="component" value="Unassembled WGS sequence"/>
</dbReference>
<dbReference type="RefSeq" id="WP_183617255.1">
    <property type="nucleotide sequence ID" value="NZ_JACIDY010000005.1"/>
</dbReference>
<gene>
    <name evidence="2" type="ORF">GGR39_002323</name>
</gene>
<reference evidence="2 3" key="1">
    <citation type="submission" date="2020-08" db="EMBL/GenBank/DDBJ databases">
        <title>Genomic Encyclopedia of Type Strains, Phase IV (KMG-IV): sequencing the most valuable type-strain genomes for metagenomic binning, comparative biology and taxonomic classification.</title>
        <authorList>
            <person name="Goeker M."/>
        </authorList>
    </citation>
    <scope>NUCLEOTIDE SEQUENCE [LARGE SCALE GENOMIC DNA]</scope>
    <source>
        <strain evidence="2 3">DSM 27568</strain>
    </source>
</reference>
<keyword evidence="1" id="KW-1133">Transmembrane helix</keyword>
<feature type="transmembrane region" description="Helical" evidence="1">
    <location>
        <begin position="45"/>
        <end position="64"/>
    </location>
</feature>
<evidence type="ECO:0000313" key="2">
    <source>
        <dbReference type="EMBL" id="MBB3940666.1"/>
    </source>
</evidence>
<keyword evidence="1" id="KW-0472">Membrane</keyword>
<dbReference type="AlphaFoldDB" id="A0A7W6FYW3"/>
<organism evidence="2 3">
    <name type="scientific">Novosphingobium fluoreni</name>
    <dbReference type="NCBI Taxonomy" id="1391222"/>
    <lineage>
        <taxon>Bacteria</taxon>
        <taxon>Pseudomonadati</taxon>
        <taxon>Pseudomonadota</taxon>
        <taxon>Alphaproteobacteria</taxon>
        <taxon>Sphingomonadales</taxon>
        <taxon>Sphingomonadaceae</taxon>
        <taxon>Novosphingobium</taxon>
    </lineage>
</organism>
<accession>A0A7W6FYW3</accession>
<dbReference type="EMBL" id="JACIDY010000005">
    <property type="protein sequence ID" value="MBB3940666.1"/>
    <property type="molecule type" value="Genomic_DNA"/>
</dbReference>
<keyword evidence="3" id="KW-1185">Reference proteome</keyword>
<comment type="caution">
    <text evidence="2">The sequence shown here is derived from an EMBL/GenBank/DDBJ whole genome shotgun (WGS) entry which is preliminary data.</text>
</comment>
<evidence type="ECO:0000313" key="3">
    <source>
        <dbReference type="Proteomes" id="UP000561459"/>
    </source>
</evidence>
<keyword evidence="1" id="KW-0812">Transmembrane</keyword>
<feature type="transmembrane region" description="Helical" evidence="1">
    <location>
        <begin position="76"/>
        <end position="97"/>
    </location>
</feature>
<protein>
    <recommendedName>
        <fullName evidence="4">DUF1761 domain-containing protein</fullName>
    </recommendedName>
</protein>
<proteinExistence type="predicted"/>
<sequence>MGPVNWLAVVLAAAVAAAVAIGWGRAFGRASRPSLGRPGRADGPAWLIFVVFALASIMMGHNFARLGEAVLEAKPWLYFMQTGGIALFFVIPATWLTHTAKGTEPMQRVTDALGWLAAYLAMGLVFWVLS</sequence>
<name>A0A7W6FYW3_9SPHN</name>
<evidence type="ECO:0008006" key="4">
    <source>
        <dbReference type="Google" id="ProtNLM"/>
    </source>
</evidence>
<evidence type="ECO:0000256" key="1">
    <source>
        <dbReference type="SAM" id="Phobius"/>
    </source>
</evidence>
<feature type="transmembrane region" description="Helical" evidence="1">
    <location>
        <begin position="109"/>
        <end position="129"/>
    </location>
</feature>
<feature type="transmembrane region" description="Helical" evidence="1">
    <location>
        <begin position="6"/>
        <end position="24"/>
    </location>
</feature>